<comment type="caution">
    <text evidence="2">The sequence shown here is derived from an EMBL/GenBank/DDBJ whole genome shotgun (WGS) entry which is preliminary data.</text>
</comment>
<sequence length="142" mass="16016">MPNHSTTDHISAVRLLIEKTYEFRKDRHLYIVSIDLKSAFDTVCHTSLWRILQALGAPPKIIALFKLLYSNAQSCVHINGRDSDWFHISCGIRQGCAPDLFNCIIDHLMFRVCERVPGVSFGSYHLTDLEMTPSSSAHPTAS</sequence>
<dbReference type="AlphaFoldDB" id="A0AAV6RCS3"/>
<protein>
    <recommendedName>
        <fullName evidence="1">Reverse transcriptase domain-containing protein</fullName>
    </recommendedName>
</protein>
<dbReference type="Proteomes" id="UP000693946">
    <property type="component" value="Linkage Group LG2"/>
</dbReference>
<dbReference type="EMBL" id="JAGKHQ010000012">
    <property type="protein sequence ID" value="KAG7503111.1"/>
    <property type="molecule type" value="Genomic_DNA"/>
</dbReference>
<dbReference type="Pfam" id="PF00078">
    <property type="entry name" value="RVT_1"/>
    <property type="match status" value="1"/>
</dbReference>
<evidence type="ECO:0000313" key="3">
    <source>
        <dbReference type="Proteomes" id="UP000693946"/>
    </source>
</evidence>
<proteinExistence type="predicted"/>
<reference evidence="2 3" key="1">
    <citation type="journal article" date="2021" name="Sci. Rep.">
        <title>Chromosome anchoring in Senegalese sole (Solea senegalensis) reveals sex-associated markers and genome rearrangements in flatfish.</title>
        <authorList>
            <person name="Guerrero-Cozar I."/>
            <person name="Gomez-Garrido J."/>
            <person name="Berbel C."/>
            <person name="Martinez-Blanch J.F."/>
            <person name="Alioto T."/>
            <person name="Claros M.G."/>
            <person name="Gagnaire P.A."/>
            <person name="Manchado M."/>
        </authorList>
    </citation>
    <scope>NUCLEOTIDE SEQUENCE [LARGE SCALE GENOMIC DNA]</scope>
    <source>
        <strain evidence="2">Sse05_10M</strain>
    </source>
</reference>
<accession>A0AAV6RCS3</accession>
<dbReference type="PANTHER" id="PTHR47027:SF24">
    <property type="entry name" value="RIBONUCLEASE H"/>
    <property type="match status" value="1"/>
</dbReference>
<feature type="domain" description="Reverse transcriptase" evidence="1">
    <location>
        <begin position="8"/>
        <end position="119"/>
    </location>
</feature>
<gene>
    <name evidence="2" type="ORF">JOB18_032111</name>
</gene>
<organism evidence="2 3">
    <name type="scientific">Solea senegalensis</name>
    <name type="common">Senegalese sole</name>
    <dbReference type="NCBI Taxonomy" id="28829"/>
    <lineage>
        <taxon>Eukaryota</taxon>
        <taxon>Metazoa</taxon>
        <taxon>Chordata</taxon>
        <taxon>Craniata</taxon>
        <taxon>Vertebrata</taxon>
        <taxon>Euteleostomi</taxon>
        <taxon>Actinopterygii</taxon>
        <taxon>Neopterygii</taxon>
        <taxon>Teleostei</taxon>
        <taxon>Neoteleostei</taxon>
        <taxon>Acanthomorphata</taxon>
        <taxon>Carangaria</taxon>
        <taxon>Pleuronectiformes</taxon>
        <taxon>Pleuronectoidei</taxon>
        <taxon>Soleidae</taxon>
        <taxon>Solea</taxon>
    </lineage>
</organism>
<name>A0AAV6RCS3_SOLSE</name>
<evidence type="ECO:0000313" key="2">
    <source>
        <dbReference type="EMBL" id="KAG7503111.1"/>
    </source>
</evidence>
<dbReference type="PANTHER" id="PTHR47027">
    <property type="entry name" value="REVERSE TRANSCRIPTASE DOMAIN-CONTAINING PROTEIN"/>
    <property type="match status" value="1"/>
</dbReference>
<keyword evidence="3" id="KW-1185">Reference proteome</keyword>
<dbReference type="InterPro" id="IPR000477">
    <property type="entry name" value="RT_dom"/>
</dbReference>
<evidence type="ECO:0000259" key="1">
    <source>
        <dbReference type="Pfam" id="PF00078"/>
    </source>
</evidence>